<reference evidence="1 2" key="1">
    <citation type="submission" date="2021-03" db="EMBL/GenBank/DDBJ databases">
        <title>Sequencing the genomes of 1000 actinobacteria strains.</title>
        <authorList>
            <person name="Klenk H.-P."/>
        </authorList>
    </citation>
    <scope>NUCLEOTIDE SEQUENCE [LARGE SCALE GENOMIC DNA]</scope>
    <source>
        <strain evidence="1 2">DSM 18824</strain>
    </source>
</reference>
<organism evidence="1 2">
    <name type="scientific">Kribbella aluminosa</name>
    <dbReference type="NCBI Taxonomy" id="416017"/>
    <lineage>
        <taxon>Bacteria</taxon>
        <taxon>Bacillati</taxon>
        <taxon>Actinomycetota</taxon>
        <taxon>Actinomycetes</taxon>
        <taxon>Propionibacteriales</taxon>
        <taxon>Kribbellaceae</taxon>
        <taxon>Kribbella</taxon>
    </lineage>
</organism>
<sequence length="75" mass="8357">MLINVDAGLLLWHTVVDLNCPDRYLIVRDDSVLNITTRLSLVVGSPAEACKCRVLEHFCAQVCGQPVSRSRESRC</sequence>
<protein>
    <submittedName>
        <fullName evidence="1">Uncharacterized protein</fullName>
    </submittedName>
</protein>
<dbReference type="EMBL" id="JAGINT010000001">
    <property type="protein sequence ID" value="MBP2349082.1"/>
    <property type="molecule type" value="Genomic_DNA"/>
</dbReference>
<gene>
    <name evidence="1" type="ORF">JOF29_000165</name>
</gene>
<comment type="caution">
    <text evidence="1">The sequence shown here is derived from an EMBL/GenBank/DDBJ whole genome shotgun (WGS) entry which is preliminary data.</text>
</comment>
<proteinExistence type="predicted"/>
<evidence type="ECO:0000313" key="2">
    <source>
        <dbReference type="Proteomes" id="UP000755585"/>
    </source>
</evidence>
<dbReference type="Proteomes" id="UP000755585">
    <property type="component" value="Unassembled WGS sequence"/>
</dbReference>
<name>A0ABS4UBR9_9ACTN</name>
<evidence type="ECO:0000313" key="1">
    <source>
        <dbReference type="EMBL" id="MBP2349082.1"/>
    </source>
</evidence>
<accession>A0ABS4UBR9</accession>
<keyword evidence="2" id="KW-1185">Reference proteome</keyword>